<feature type="transmembrane region" description="Helical" evidence="5">
    <location>
        <begin position="37"/>
        <end position="57"/>
    </location>
</feature>
<protein>
    <recommendedName>
        <fullName evidence="7">DUF4870 domain-containing protein</fullName>
    </recommendedName>
</protein>
<evidence type="ECO:0000313" key="6">
    <source>
        <dbReference type="EMBL" id="VAX41012.1"/>
    </source>
</evidence>
<organism evidence="6">
    <name type="scientific">hydrothermal vent metagenome</name>
    <dbReference type="NCBI Taxonomy" id="652676"/>
    <lineage>
        <taxon>unclassified sequences</taxon>
        <taxon>metagenomes</taxon>
        <taxon>ecological metagenomes</taxon>
    </lineage>
</organism>
<dbReference type="AlphaFoldDB" id="A0A3B1DJY0"/>
<keyword evidence="3 5" id="KW-1133">Transmembrane helix</keyword>
<accession>A0A3B1DJY0</accession>
<evidence type="ECO:0008006" key="7">
    <source>
        <dbReference type="Google" id="ProtNLM"/>
    </source>
</evidence>
<feature type="transmembrane region" description="Helical" evidence="5">
    <location>
        <begin position="77"/>
        <end position="108"/>
    </location>
</feature>
<reference evidence="6" key="1">
    <citation type="submission" date="2018-06" db="EMBL/GenBank/DDBJ databases">
        <authorList>
            <person name="Zhirakovskaya E."/>
        </authorList>
    </citation>
    <scope>NUCLEOTIDE SEQUENCE</scope>
</reference>
<dbReference type="Pfam" id="PF09685">
    <property type="entry name" value="MamF_MmsF"/>
    <property type="match status" value="1"/>
</dbReference>
<keyword evidence="4 5" id="KW-0472">Membrane</keyword>
<evidence type="ECO:0000256" key="5">
    <source>
        <dbReference type="SAM" id="Phobius"/>
    </source>
</evidence>
<dbReference type="InterPro" id="IPR019109">
    <property type="entry name" value="MamF_MmsF"/>
</dbReference>
<sequence length="135" mass="15174">MFASTMNEFSTNEQNRLVDHEADAGERQFAMWMHLSLLGNLVAPLVIIIVPLVMWQVRKADSPFLDDHGRETVNFHISLYLYMLAIIPALVMLTCGVGVVLIPGIYILGVIGMIAAARAASRGEYYRYPMTIRFL</sequence>
<name>A0A3B1DJY0_9ZZZZ</name>
<evidence type="ECO:0000256" key="2">
    <source>
        <dbReference type="ARBA" id="ARBA00022692"/>
    </source>
</evidence>
<evidence type="ECO:0000256" key="4">
    <source>
        <dbReference type="ARBA" id="ARBA00023136"/>
    </source>
</evidence>
<proteinExistence type="predicted"/>
<evidence type="ECO:0000256" key="3">
    <source>
        <dbReference type="ARBA" id="ARBA00022989"/>
    </source>
</evidence>
<comment type="subcellular location">
    <subcellularLocation>
        <location evidence="1">Membrane</location>
        <topology evidence="1">Multi-pass membrane protein</topology>
    </subcellularLocation>
</comment>
<evidence type="ECO:0000256" key="1">
    <source>
        <dbReference type="ARBA" id="ARBA00004141"/>
    </source>
</evidence>
<dbReference type="EMBL" id="UOGK01000481">
    <property type="protein sequence ID" value="VAX41012.1"/>
    <property type="molecule type" value="Genomic_DNA"/>
</dbReference>
<keyword evidence="2 5" id="KW-0812">Transmembrane</keyword>
<gene>
    <name evidence="6" type="ORF">MNBD_PLANCTO03-157</name>
</gene>